<name>A0AAF0Y468_9TREE</name>
<organism evidence="11 12">
    <name type="scientific">Vanrija pseudolonga</name>
    <dbReference type="NCBI Taxonomy" id="143232"/>
    <lineage>
        <taxon>Eukaryota</taxon>
        <taxon>Fungi</taxon>
        <taxon>Dikarya</taxon>
        <taxon>Basidiomycota</taxon>
        <taxon>Agaricomycotina</taxon>
        <taxon>Tremellomycetes</taxon>
        <taxon>Trichosporonales</taxon>
        <taxon>Trichosporonaceae</taxon>
        <taxon>Vanrija</taxon>
    </lineage>
</organism>
<accession>A0AAF0Y468</accession>
<dbReference type="Proteomes" id="UP000827549">
    <property type="component" value="Chromosome 2"/>
</dbReference>
<dbReference type="GO" id="GO:0000122">
    <property type="term" value="P:negative regulation of transcription by RNA polymerase II"/>
    <property type="evidence" value="ECO:0007669"/>
    <property type="project" value="TreeGrafter"/>
</dbReference>
<dbReference type="AlphaFoldDB" id="A0AAF0Y468"/>
<proteinExistence type="inferred from homology"/>
<dbReference type="PROSITE" id="PS51804">
    <property type="entry name" value="ZF_C2HC_LYAR"/>
    <property type="match status" value="1"/>
</dbReference>
<keyword evidence="6" id="KW-0539">Nucleus</keyword>
<dbReference type="GO" id="GO:0003677">
    <property type="term" value="F:DNA binding"/>
    <property type="evidence" value="ECO:0007669"/>
    <property type="project" value="InterPro"/>
</dbReference>
<dbReference type="Pfam" id="PF08790">
    <property type="entry name" value="zf-LYAR"/>
    <property type="match status" value="1"/>
</dbReference>
<dbReference type="FunFam" id="3.30.1490.490:FF:000001">
    <property type="entry name" value="cell growth-regulating nucleolar protein-like"/>
    <property type="match status" value="1"/>
</dbReference>
<dbReference type="Gene3D" id="3.30.1490.490">
    <property type="match status" value="1"/>
</dbReference>
<reference evidence="11" key="1">
    <citation type="submission" date="2023-10" db="EMBL/GenBank/DDBJ databases">
        <authorList>
            <person name="Noh H."/>
        </authorList>
    </citation>
    <scope>NUCLEOTIDE SEQUENCE</scope>
    <source>
        <strain evidence="11">DUCC4014</strain>
    </source>
</reference>
<gene>
    <name evidence="11" type="primary">SPBC215.06c</name>
    <name evidence="11" type="ORF">LOC62_02G003236</name>
</gene>
<sequence>MVSFQCDGCADTVKKPQLDKHRQRCWASFTCLDCSTTFQNQEYKSHTSCISEAEKYQGALYKGPRKGQQQQQPSNNNSAKATPATSYTNTPADSPAPSESGASGIHPSRLNQMQSAEPRGSFSPRGRGAFAQRGRGGFGAGRGGYVKVSITGENRAVPESGMRQWGSAPASDNESTPAPAPASSGEPEKKKKRKGGDKGGTGSKANSKSKPAVRAPVEEPQAAEPSAKKRKFEDGEASTAASASSTPAPPSDKTLKRLKKHMSKLESSSAEGISLSQWLEQVAQGKEKTVDQSDVLAGLKVAFTGGKWQLTV</sequence>
<feature type="compositionally biased region" description="Gly residues" evidence="9">
    <location>
        <begin position="134"/>
        <end position="144"/>
    </location>
</feature>
<keyword evidence="3" id="KW-0677">Repeat</keyword>
<feature type="compositionally biased region" description="Polar residues" evidence="9">
    <location>
        <begin position="73"/>
        <end position="92"/>
    </location>
</feature>
<evidence type="ECO:0000256" key="3">
    <source>
        <dbReference type="ARBA" id="ARBA00022737"/>
    </source>
</evidence>
<dbReference type="InterPro" id="IPR039999">
    <property type="entry name" value="LYAR"/>
</dbReference>
<feature type="compositionally biased region" description="Low complexity" evidence="9">
    <location>
        <begin position="174"/>
        <end position="185"/>
    </location>
</feature>
<dbReference type="SUPFAM" id="SSF57667">
    <property type="entry name" value="beta-beta-alpha zinc fingers"/>
    <property type="match status" value="2"/>
</dbReference>
<evidence type="ECO:0000259" key="10">
    <source>
        <dbReference type="Pfam" id="PF08790"/>
    </source>
</evidence>
<dbReference type="EMBL" id="CP086715">
    <property type="protein sequence ID" value="WOO79717.1"/>
    <property type="molecule type" value="Genomic_DNA"/>
</dbReference>
<evidence type="ECO:0000256" key="7">
    <source>
        <dbReference type="ARBA" id="ARBA00061084"/>
    </source>
</evidence>
<keyword evidence="12" id="KW-1185">Reference proteome</keyword>
<evidence type="ECO:0000256" key="2">
    <source>
        <dbReference type="ARBA" id="ARBA00022723"/>
    </source>
</evidence>
<evidence type="ECO:0000256" key="9">
    <source>
        <dbReference type="SAM" id="MobiDB-lite"/>
    </source>
</evidence>
<feature type="region of interest" description="Disordered" evidence="9">
    <location>
        <begin position="60"/>
        <end position="273"/>
    </location>
</feature>
<evidence type="ECO:0000256" key="1">
    <source>
        <dbReference type="ARBA" id="ARBA00004123"/>
    </source>
</evidence>
<keyword evidence="2" id="KW-0479">Metal-binding</keyword>
<feature type="domain" description="Zinc finger C2H2 LYAR-type" evidence="10">
    <location>
        <begin position="29"/>
        <end position="56"/>
    </location>
</feature>
<dbReference type="GO" id="GO:0006364">
    <property type="term" value="P:rRNA processing"/>
    <property type="evidence" value="ECO:0007669"/>
    <property type="project" value="TreeGrafter"/>
</dbReference>
<dbReference type="GeneID" id="87806482"/>
<feature type="compositionally biased region" description="Low complexity" evidence="9">
    <location>
        <begin position="237"/>
        <end position="246"/>
    </location>
</feature>
<dbReference type="GO" id="GO:0005730">
    <property type="term" value="C:nucleolus"/>
    <property type="evidence" value="ECO:0007669"/>
    <property type="project" value="TreeGrafter"/>
</dbReference>
<dbReference type="PANTHER" id="PTHR13100">
    <property type="entry name" value="CELL GROWTH-REGULATING NUCLEOLAR PROTEIN LYAR"/>
    <property type="match status" value="1"/>
</dbReference>
<keyword evidence="4 8" id="KW-0863">Zinc-finger</keyword>
<dbReference type="GO" id="GO:0008270">
    <property type="term" value="F:zinc ion binding"/>
    <property type="evidence" value="ECO:0007669"/>
    <property type="project" value="UniProtKB-KW"/>
</dbReference>
<evidence type="ECO:0000256" key="6">
    <source>
        <dbReference type="ARBA" id="ARBA00023242"/>
    </source>
</evidence>
<evidence type="ECO:0000313" key="11">
    <source>
        <dbReference type="EMBL" id="WOO79717.1"/>
    </source>
</evidence>
<keyword evidence="5" id="KW-0862">Zinc</keyword>
<dbReference type="RefSeq" id="XP_062625749.1">
    <property type="nucleotide sequence ID" value="XM_062769765.1"/>
</dbReference>
<evidence type="ECO:0000256" key="5">
    <source>
        <dbReference type="ARBA" id="ARBA00022833"/>
    </source>
</evidence>
<protein>
    <submittedName>
        <fullName evidence="11">UPF0743 protein</fullName>
    </submittedName>
</protein>
<comment type="similarity">
    <text evidence="7">Belongs to the UPF0743 family.</text>
</comment>
<evidence type="ECO:0000256" key="8">
    <source>
        <dbReference type="PROSITE-ProRule" id="PRU01145"/>
    </source>
</evidence>
<dbReference type="InterPro" id="IPR014898">
    <property type="entry name" value="Znf_C2H2_LYAR"/>
</dbReference>
<comment type="subcellular location">
    <subcellularLocation>
        <location evidence="1">Nucleus</location>
    </subcellularLocation>
</comment>
<evidence type="ECO:0000313" key="12">
    <source>
        <dbReference type="Proteomes" id="UP000827549"/>
    </source>
</evidence>
<dbReference type="InterPro" id="IPR036236">
    <property type="entry name" value="Znf_C2H2_sf"/>
</dbReference>
<dbReference type="PANTHER" id="PTHR13100:SF10">
    <property type="entry name" value="CELL GROWTH-REGULATING NUCLEOLAR PROTEIN"/>
    <property type="match status" value="1"/>
</dbReference>
<evidence type="ECO:0000256" key="4">
    <source>
        <dbReference type="ARBA" id="ARBA00022771"/>
    </source>
</evidence>